<keyword evidence="2" id="KW-1185">Reference proteome</keyword>
<accession>A0ABV0YQK8</accession>
<reference evidence="1 2" key="1">
    <citation type="submission" date="2021-06" db="EMBL/GenBank/DDBJ databases">
        <authorList>
            <person name="Palmer J.M."/>
        </authorList>
    </citation>
    <scope>NUCLEOTIDE SEQUENCE [LARGE SCALE GENOMIC DNA]</scope>
    <source>
        <strain evidence="1 2">AS_MEX2019</strain>
        <tissue evidence="1">Muscle</tissue>
    </source>
</reference>
<sequence>MCKEAFPLCKNVCVWVRPFMCPYLCKRVSLYVIKILLTPVSYLSASFESEQVGCYYYPANHFFLGVTDKVRRRVADIQASHCQEQASQHQTSYLLVRLHSKGFVGSVVEFILQPASEALF</sequence>
<evidence type="ECO:0000313" key="1">
    <source>
        <dbReference type="EMBL" id="MEQ2296154.1"/>
    </source>
</evidence>
<name>A0ABV0YQK8_9TELE</name>
<dbReference type="EMBL" id="JAHRIP010039568">
    <property type="protein sequence ID" value="MEQ2296154.1"/>
    <property type="molecule type" value="Genomic_DNA"/>
</dbReference>
<protein>
    <submittedName>
        <fullName evidence="1">Uncharacterized protein</fullName>
    </submittedName>
</protein>
<proteinExistence type="predicted"/>
<organism evidence="1 2">
    <name type="scientific">Ameca splendens</name>
    <dbReference type="NCBI Taxonomy" id="208324"/>
    <lineage>
        <taxon>Eukaryota</taxon>
        <taxon>Metazoa</taxon>
        <taxon>Chordata</taxon>
        <taxon>Craniata</taxon>
        <taxon>Vertebrata</taxon>
        <taxon>Euteleostomi</taxon>
        <taxon>Actinopterygii</taxon>
        <taxon>Neopterygii</taxon>
        <taxon>Teleostei</taxon>
        <taxon>Neoteleostei</taxon>
        <taxon>Acanthomorphata</taxon>
        <taxon>Ovalentaria</taxon>
        <taxon>Atherinomorphae</taxon>
        <taxon>Cyprinodontiformes</taxon>
        <taxon>Goodeidae</taxon>
        <taxon>Ameca</taxon>
    </lineage>
</organism>
<gene>
    <name evidence="1" type="ORF">AMECASPLE_022106</name>
</gene>
<dbReference type="Proteomes" id="UP001469553">
    <property type="component" value="Unassembled WGS sequence"/>
</dbReference>
<comment type="caution">
    <text evidence="1">The sequence shown here is derived from an EMBL/GenBank/DDBJ whole genome shotgun (WGS) entry which is preliminary data.</text>
</comment>
<evidence type="ECO:0000313" key="2">
    <source>
        <dbReference type="Proteomes" id="UP001469553"/>
    </source>
</evidence>